<dbReference type="Proteomes" id="UP000779574">
    <property type="component" value="Unassembled WGS sequence"/>
</dbReference>
<organism evidence="1 2">
    <name type="scientific">Aureobasidium melanogenum</name>
    <name type="common">Aureobasidium pullulans var. melanogenum</name>
    <dbReference type="NCBI Taxonomy" id="46634"/>
    <lineage>
        <taxon>Eukaryota</taxon>
        <taxon>Fungi</taxon>
        <taxon>Dikarya</taxon>
        <taxon>Ascomycota</taxon>
        <taxon>Pezizomycotina</taxon>
        <taxon>Dothideomycetes</taxon>
        <taxon>Dothideomycetidae</taxon>
        <taxon>Dothideales</taxon>
        <taxon>Saccotheciaceae</taxon>
        <taxon>Aureobasidium</taxon>
    </lineage>
</organism>
<evidence type="ECO:0000313" key="2">
    <source>
        <dbReference type="Proteomes" id="UP000779574"/>
    </source>
</evidence>
<accession>A0A9P8JE20</accession>
<dbReference type="AlphaFoldDB" id="A0A9P8JE20"/>
<protein>
    <submittedName>
        <fullName evidence="1">Uncharacterized protein</fullName>
    </submittedName>
</protein>
<dbReference type="EMBL" id="JAHFXF010000001">
    <property type="protein sequence ID" value="KAG9701410.1"/>
    <property type="molecule type" value="Genomic_DNA"/>
</dbReference>
<evidence type="ECO:0000313" key="1">
    <source>
        <dbReference type="EMBL" id="KAG9701410.1"/>
    </source>
</evidence>
<sequence>MRRVLAPIAIAVKRAHHDWSVVHARPAKTSTYECWVSSNSTKDVTASKVELKFISIATGKEIKRAMTRESIKITANERRTTCPCSTHLGRWRGWTCIARR</sequence>
<comment type="caution">
    <text evidence="1">The sequence shown here is derived from an EMBL/GenBank/DDBJ whole genome shotgun (WGS) entry which is preliminary data.</text>
</comment>
<name>A0A9P8JE20_AURME</name>
<gene>
    <name evidence="1" type="ORF">KCU76_g110</name>
</gene>
<feature type="non-terminal residue" evidence="1">
    <location>
        <position position="100"/>
    </location>
</feature>
<reference evidence="1" key="1">
    <citation type="journal article" date="2021" name="J Fungi (Basel)">
        <title>Virulence traits and population genomics of the black yeast Aureobasidium melanogenum.</title>
        <authorList>
            <person name="Cernosa A."/>
            <person name="Sun X."/>
            <person name="Gostincar C."/>
            <person name="Fang C."/>
            <person name="Gunde-Cimerman N."/>
            <person name="Song Z."/>
        </authorList>
    </citation>
    <scope>NUCLEOTIDE SEQUENCE</scope>
    <source>
        <strain evidence="1">EXF-9911</strain>
    </source>
</reference>
<proteinExistence type="predicted"/>
<reference evidence="1" key="2">
    <citation type="submission" date="2021-08" db="EMBL/GenBank/DDBJ databases">
        <authorList>
            <person name="Gostincar C."/>
            <person name="Sun X."/>
            <person name="Song Z."/>
            <person name="Gunde-Cimerman N."/>
        </authorList>
    </citation>
    <scope>NUCLEOTIDE SEQUENCE</scope>
    <source>
        <strain evidence="1">EXF-9911</strain>
    </source>
</reference>